<feature type="domain" description="N-acetylmuramidase" evidence="2">
    <location>
        <begin position="20"/>
        <end position="191"/>
    </location>
</feature>
<dbReference type="InterPro" id="IPR036365">
    <property type="entry name" value="PGBD-like_sf"/>
</dbReference>
<dbReference type="InterPro" id="IPR023346">
    <property type="entry name" value="Lysozyme-like_dom_sf"/>
</dbReference>
<evidence type="ECO:0000259" key="1">
    <source>
        <dbReference type="Pfam" id="PF01471"/>
    </source>
</evidence>
<dbReference type="Proteomes" id="UP000532373">
    <property type="component" value="Unassembled WGS sequence"/>
</dbReference>
<evidence type="ECO:0000313" key="4">
    <source>
        <dbReference type="Proteomes" id="UP000532373"/>
    </source>
</evidence>
<dbReference type="InterPro" id="IPR002477">
    <property type="entry name" value="Peptidoglycan-bd-like"/>
</dbReference>
<feature type="domain" description="Peptidoglycan binding-like" evidence="1">
    <location>
        <begin position="208"/>
        <end position="263"/>
    </location>
</feature>
<evidence type="ECO:0000313" key="3">
    <source>
        <dbReference type="EMBL" id="MBB6467235.1"/>
    </source>
</evidence>
<dbReference type="EMBL" id="JACHGI010000005">
    <property type="protein sequence ID" value="MBB6467235.1"/>
    <property type="molecule type" value="Genomic_DNA"/>
</dbReference>
<dbReference type="Gene3D" id="1.10.101.10">
    <property type="entry name" value="PGBD-like superfamily/PGBD"/>
    <property type="match status" value="1"/>
</dbReference>
<dbReference type="RefSeq" id="WP_184769641.1">
    <property type="nucleotide sequence ID" value="NZ_JACHGI010000005.1"/>
</dbReference>
<evidence type="ECO:0000259" key="2">
    <source>
        <dbReference type="Pfam" id="PF11860"/>
    </source>
</evidence>
<dbReference type="InterPro" id="IPR036366">
    <property type="entry name" value="PGBDSf"/>
</dbReference>
<name>A0A8E1WEB6_9HYPH</name>
<sequence length="289" mass="30832">MFSRLTATEIEKAAREFGLEPAALLAIAEIESAGQVFAKVDGRNEPLIRFEGHYFDRRLSGAAQDRARAEGLAAPTPGTVANPRAQAARWQMLEKAADIDHQAAYESTSWGLGQVMGAHWQWLGFDNVDALVTEARSGAAGQARLMARYLDKAGLTSALNGHDWEAVGHGYNGPGFRKNSYHLKLAEAYTRQIDGPAPGDDTMTVGSRGELVTELQEALVALGYPVDTDGIYGQGTAAAVKRFQADHGLAADGIAGERTRAAIAKVLPLGGNDVWSKLKGWLAGIFGKA</sequence>
<reference evidence="3 4" key="1">
    <citation type="submission" date="2020-08" db="EMBL/GenBank/DDBJ databases">
        <title>Genomic Encyclopedia of Type Strains, Phase IV (KMG-IV): sequencing the most valuable type-strain genomes for metagenomic binning, comparative biology and taxonomic classification.</title>
        <authorList>
            <person name="Goeker M."/>
        </authorList>
    </citation>
    <scope>NUCLEOTIDE SEQUENCE [LARGE SCALE GENOMIC DNA]</scope>
    <source>
        <strain evidence="3 4">DSM 17454</strain>
    </source>
</reference>
<gene>
    <name evidence="3" type="ORF">HNQ96_003114</name>
</gene>
<protein>
    <recommendedName>
        <fullName evidence="5">Peptidoglycan-binding protein</fullName>
    </recommendedName>
</protein>
<organism evidence="3 4">
    <name type="scientific">Aminobacter carboxidus</name>
    <dbReference type="NCBI Taxonomy" id="376165"/>
    <lineage>
        <taxon>Bacteria</taxon>
        <taxon>Pseudomonadati</taxon>
        <taxon>Pseudomonadota</taxon>
        <taxon>Alphaproteobacteria</taxon>
        <taxon>Hyphomicrobiales</taxon>
        <taxon>Phyllobacteriaceae</taxon>
        <taxon>Aminobacter</taxon>
    </lineage>
</organism>
<dbReference type="Pfam" id="PF01471">
    <property type="entry name" value="PG_binding_1"/>
    <property type="match status" value="1"/>
</dbReference>
<proteinExistence type="predicted"/>
<dbReference type="Gene3D" id="1.10.530.10">
    <property type="match status" value="1"/>
</dbReference>
<accession>A0A8E1WEB6</accession>
<dbReference type="SUPFAM" id="SSF47090">
    <property type="entry name" value="PGBD-like"/>
    <property type="match status" value="1"/>
</dbReference>
<dbReference type="Pfam" id="PF11860">
    <property type="entry name" value="Muramidase"/>
    <property type="match status" value="1"/>
</dbReference>
<evidence type="ECO:0008006" key="5">
    <source>
        <dbReference type="Google" id="ProtNLM"/>
    </source>
</evidence>
<dbReference type="AlphaFoldDB" id="A0A8E1WEB6"/>
<dbReference type="InterPro" id="IPR024408">
    <property type="entry name" value="Muramidase"/>
</dbReference>
<comment type="caution">
    <text evidence="3">The sequence shown here is derived from an EMBL/GenBank/DDBJ whole genome shotgun (WGS) entry which is preliminary data.</text>
</comment>
<dbReference type="SUPFAM" id="SSF53955">
    <property type="entry name" value="Lysozyme-like"/>
    <property type="match status" value="1"/>
</dbReference>